<name>A0A1F7HWU2_9BACT</name>
<sequence length="137" mass="15071">MKLGWQTIIGPAFWIGATYLGVTYGPGWLAKMQGKSVAGKNPEQIRQNLSQSILGQESENATGEDSKSTLRKIIPDKLPASPQEIPQYVREIIEKITTVAVEKGQTQVEEKKIEVVKNTCGQIIAEIEKQCNISTSN</sequence>
<protein>
    <submittedName>
        <fullName evidence="3">Uncharacterized protein</fullName>
    </submittedName>
</protein>
<feature type="compositionally biased region" description="Polar residues" evidence="1">
    <location>
        <begin position="51"/>
        <end position="63"/>
    </location>
</feature>
<feature type="region of interest" description="Disordered" evidence="1">
    <location>
        <begin position="51"/>
        <end position="75"/>
    </location>
</feature>
<evidence type="ECO:0000313" key="4">
    <source>
        <dbReference type="Proteomes" id="UP000178853"/>
    </source>
</evidence>
<dbReference type="Proteomes" id="UP000178853">
    <property type="component" value="Unassembled WGS sequence"/>
</dbReference>
<organism evidence="3 4">
    <name type="scientific">Candidatus Roizmanbacteria bacterium RIFCSPHIGHO2_12_FULL_39_8</name>
    <dbReference type="NCBI Taxonomy" id="1802050"/>
    <lineage>
        <taxon>Bacteria</taxon>
        <taxon>Candidatus Roizmaniibacteriota</taxon>
    </lineage>
</organism>
<gene>
    <name evidence="3" type="ORF">A3F60_02425</name>
</gene>
<feature type="transmembrane region" description="Helical" evidence="2">
    <location>
        <begin position="12"/>
        <end position="30"/>
    </location>
</feature>
<proteinExistence type="predicted"/>
<evidence type="ECO:0000313" key="3">
    <source>
        <dbReference type="EMBL" id="OGK35546.1"/>
    </source>
</evidence>
<reference evidence="3 4" key="1">
    <citation type="journal article" date="2016" name="Nat. Commun.">
        <title>Thousands of microbial genomes shed light on interconnected biogeochemical processes in an aquifer system.</title>
        <authorList>
            <person name="Anantharaman K."/>
            <person name="Brown C.T."/>
            <person name="Hug L.A."/>
            <person name="Sharon I."/>
            <person name="Castelle C.J."/>
            <person name="Probst A.J."/>
            <person name="Thomas B.C."/>
            <person name="Singh A."/>
            <person name="Wilkins M.J."/>
            <person name="Karaoz U."/>
            <person name="Brodie E.L."/>
            <person name="Williams K.H."/>
            <person name="Hubbard S.S."/>
            <person name="Banfield J.F."/>
        </authorList>
    </citation>
    <scope>NUCLEOTIDE SEQUENCE [LARGE SCALE GENOMIC DNA]</scope>
</reference>
<keyword evidence="2" id="KW-0812">Transmembrane</keyword>
<comment type="caution">
    <text evidence="3">The sequence shown here is derived from an EMBL/GenBank/DDBJ whole genome shotgun (WGS) entry which is preliminary data.</text>
</comment>
<accession>A0A1F7HWU2</accession>
<dbReference type="AlphaFoldDB" id="A0A1F7HWU2"/>
<keyword evidence="2" id="KW-0472">Membrane</keyword>
<evidence type="ECO:0000256" key="1">
    <source>
        <dbReference type="SAM" id="MobiDB-lite"/>
    </source>
</evidence>
<keyword evidence="2" id="KW-1133">Transmembrane helix</keyword>
<dbReference type="EMBL" id="MGAA01000061">
    <property type="protein sequence ID" value="OGK35546.1"/>
    <property type="molecule type" value="Genomic_DNA"/>
</dbReference>
<evidence type="ECO:0000256" key="2">
    <source>
        <dbReference type="SAM" id="Phobius"/>
    </source>
</evidence>